<keyword evidence="2" id="KW-1185">Reference proteome</keyword>
<reference evidence="1" key="1">
    <citation type="submission" date="2022-11" db="EMBL/GenBank/DDBJ databases">
        <title>Minimal conservation of predation-associated metabolite biosynthetic gene clusters underscores biosynthetic potential of Myxococcota including descriptions for ten novel species: Archangium lansinium sp. nov., Myxococcus landrumus sp. nov., Nannocystis bai.</title>
        <authorList>
            <person name="Ahearne A."/>
            <person name="Stevens C."/>
            <person name="Phillips K."/>
        </authorList>
    </citation>
    <scope>NUCLEOTIDE SEQUENCE</scope>
    <source>
        <strain evidence="1">Na p29</strain>
    </source>
</reference>
<sequence length="70" mass="8049">MDAPIDLRPVFRAHWPSYGPDWDRAIELGIDVAELERNLALTPEQRILQKHRTQQAIALLRAGLNRARHA</sequence>
<evidence type="ECO:0000313" key="2">
    <source>
        <dbReference type="Proteomes" id="UP001150924"/>
    </source>
</evidence>
<proteinExistence type="predicted"/>
<dbReference type="EMBL" id="JAPNKE010000002">
    <property type="protein sequence ID" value="MCY1010016.1"/>
    <property type="molecule type" value="Genomic_DNA"/>
</dbReference>
<gene>
    <name evidence="1" type="ORF">OV079_31525</name>
</gene>
<organism evidence="1 2">
    <name type="scientific">Nannocystis pusilla</name>
    <dbReference type="NCBI Taxonomy" id="889268"/>
    <lineage>
        <taxon>Bacteria</taxon>
        <taxon>Pseudomonadati</taxon>
        <taxon>Myxococcota</taxon>
        <taxon>Polyangia</taxon>
        <taxon>Nannocystales</taxon>
        <taxon>Nannocystaceae</taxon>
        <taxon>Nannocystis</taxon>
    </lineage>
</organism>
<dbReference type="RefSeq" id="WP_267772800.1">
    <property type="nucleotide sequence ID" value="NZ_JAPNKE010000002.1"/>
</dbReference>
<dbReference type="Proteomes" id="UP001150924">
    <property type="component" value="Unassembled WGS sequence"/>
</dbReference>
<name>A0A9X3IZY4_9BACT</name>
<dbReference type="AlphaFoldDB" id="A0A9X3IZY4"/>
<comment type="caution">
    <text evidence="1">The sequence shown here is derived from an EMBL/GenBank/DDBJ whole genome shotgun (WGS) entry which is preliminary data.</text>
</comment>
<evidence type="ECO:0000313" key="1">
    <source>
        <dbReference type="EMBL" id="MCY1010016.1"/>
    </source>
</evidence>
<accession>A0A9X3IZY4</accession>
<protein>
    <submittedName>
        <fullName evidence="1">Uncharacterized protein</fullName>
    </submittedName>
</protein>